<dbReference type="Proteomes" id="UP000444721">
    <property type="component" value="Unassembled WGS sequence"/>
</dbReference>
<dbReference type="RefSeq" id="XP_044561728.1">
    <property type="nucleotide sequence ID" value="XM_044706997.1"/>
</dbReference>
<evidence type="ECO:0000313" key="2">
    <source>
        <dbReference type="Proteomes" id="UP000444721"/>
    </source>
</evidence>
<dbReference type="AlphaFoldDB" id="A0A6A5BUK9"/>
<dbReference type="VEuPathDB" id="AmoebaDB:FDP41_003668"/>
<comment type="caution">
    <text evidence="1">The sequence shown here is derived from an EMBL/GenBank/DDBJ whole genome shotgun (WGS) entry which is preliminary data.</text>
</comment>
<dbReference type="VEuPathDB" id="AmoebaDB:NfTy_065220"/>
<dbReference type="EMBL" id="VFQX01000035">
    <property type="protein sequence ID" value="KAF0977015.1"/>
    <property type="molecule type" value="Genomic_DNA"/>
</dbReference>
<sequence length="199" mass="22218">MLPSRSISFLLKIAFFLFLLSSTNIISLLHAQHQLIQLFKGHSCKGKPLNQIYSVSSSSCQKMGCYSVGESSYTISCPDTLPNSPQLGEYMTKFYSDPKCTGNPSRVFIYRLNTCIQASKQKFGSYMYKGCQSFVTYSDDHCQQELETKPLTNIDCFKGKNIQCLDAAMKSSSNSISRMIGIVTTWSLMVAVLMVIDSL</sequence>
<proteinExistence type="predicted"/>
<name>A0A6A5BUK9_NAEFO</name>
<reference evidence="1 2" key="1">
    <citation type="journal article" date="2019" name="Sci. Rep.">
        <title>Nanopore sequencing improves the draft genome of the human pathogenic amoeba Naegleria fowleri.</title>
        <authorList>
            <person name="Liechti N."/>
            <person name="Schurch N."/>
            <person name="Bruggmann R."/>
            <person name="Wittwer M."/>
        </authorList>
    </citation>
    <scope>NUCLEOTIDE SEQUENCE [LARGE SCALE GENOMIC DNA]</scope>
    <source>
        <strain evidence="1 2">ATCC 30894</strain>
    </source>
</reference>
<evidence type="ECO:0000313" key="1">
    <source>
        <dbReference type="EMBL" id="KAF0977015.1"/>
    </source>
</evidence>
<organism evidence="1 2">
    <name type="scientific">Naegleria fowleri</name>
    <name type="common">Brain eating amoeba</name>
    <dbReference type="NCBI Taxonomy" id="5763"/>
    <lineage>
        <taxon>Eukaryota</taxon>
        <taxon>Discoba</taxon>
        <taxon>Heterolobosea</taxon>
        <taxon>Tetramitia</taxon>
        <taxon>Eutetramitia</taxon>
        <taxon>Vahlkampfiidae</taxon>
        <taxon>Naegleria</taxon>
    </lineage>
</organism>
<dbReference type="VEuPathDB" id="AmoebaDB:NF0131200"/>
<keyword evidence="2" id="KW-1185">Reference proteome</keyword>
<protein>
    <submittedName>
        <fullName evidence="1">Uncharacterized protein</fullName>
    </submittedName>
</protein>
<dbReference type="GeneID" id="68110886"/>
<accession>A0A6A5BUK9</accession>
<gene>
    <name evidence="1" type="ORF">FDP41_003668</name>
</gene>